<gene>
    <name evidence="13" type="ORF">GNLVRS02_ARAD1D11132g</name>
</gene>
<evidence type="ECO:0000313" key="13">
    <source>
        <dbReference type="EMBL" id="CDP37422.1"/>
    </source>
</evidence>
<keyword evidence="3" id="KW-0808">Transferase</keyword>
<evidence type="ECO:0000256" key="6">
    <source>
        <dbReference type="ARBA" id="ARBA00022771"/>
    </source>
</evidence>
<feature type="transmembrane region" description="Helical" evidence="11">
    <location>
        <begin position="129"/>
        <end position="148"/>
    </location>
</feature>
<comment type="pathway">
    <text evidence="2">Protein modification; protein ubiquitination.</text>
</comment>
<evidence type="ECO:0000256" key="9">
    <source>
        <dbReference type="ARBA" id="ARBA00023136"/>
    </source>
</evidence>
<accession>A0A060TEW0</accession>
<comment type="subcellular location">
    <subcellularLocation>
        <location evidence="1">Endomembrane system</location>
        <topology evidence="1">Multi-pass membrane protein</topology>
    </subcellularLocation>
</comment>
<keyword evidence="7" id="KW-0862">Zinc</keyword>
<dbReference type="PANTHER" id="PTHR22763:SF191">
    <property type="entry name" value="RING FINGER PROTEIN 145 HOMOLOG"/>
    <property type="match status" value="1"/>
</dbReference>
<feature type="transmembrane region" description="Helical" evidence="11">
    <location>
        <begin position="203"/>
        <end position="228"/>
    </location>
</feature>
<dbReference type="Pfam" id="PF25563">
    <property type="entry name" value="TPR_SYVN1_N"/>
    <property type="match status" value="1"/>
</dbReference>
<feature type="transmembrane region" description="Helical" evidence="11">
    <location>
        <begin position="67"/>
        <end position="96"/>
    </location>
</feature>
<dbReference type="Gene3D" id="3.30.40.10">
    <property type="entry name" value="Zinc/RING finger domain, C3HC4 (zinc finger)"/>
    <property type="match status" value="1"/>
</dbReference>
<dbReference type="SUPFAM" id="SSF57850">
    <property type="entry name" value="RING/U-box"/>
    <property type="match status" value="1"/>
</dbReference>
<evidence type="ECO:0000256" key="8">
    <source>
        <dbReference type="ARBA" id="ARBA00022989"/>
    </source>
</evidence>
<dbReference type="AlphaFoldDB" id="A0A060TEW0"/>
<dbReference type="Pfam" id="PF13639">
    <property type="entry name" value="zf-RING_2"/>
    <property type="match status" value="1"/>
</dbReference>
<evidence type="ECO:0000256" key="5">
    <source>
        <dbReference type="ARBA" id="ARBA00022723"/>
    </source>
</evidence>
<dbReference type="InterPro" id="IPR050731">
    <property type="entry name" value="HRD1_E3_ubiq-ligases"/>
</dbReference>
<dbReference type="EMBL" id="HG937694">
    <property type="protein sequence ID" value="CDP37422.1"/>
    <property type="molecule type" value="Genomic_DNA"/>
</dbReference>
<keyword evidence="4 11" id="KW-0812">Transmembrane</keyword>
<feature type="domain" description="RING-type" evidence="12">
    <location>
        <begin position="275"/>
        <end position="316"/>
    </location>
</feature>
<keyword evidence="9 11" id="KW-0472">Membrane</keyword>
<dbReference type="InterPro" id="IPR001841">
    <property type="entry name" value="Znf_RING"/>
</dbReference>
<evidence type="ECO:0000256" key="10">
    <source>
        <dbReference type="PROSITE-ProRule" id="PRU00175"/>
    </source>
</evidence>
<evidence type="ECO:0000256" key="1">
    <source>
        <dbReference type="ARBA" id="ARBA00004127"/>
    </source>
</evidence>
<evidence type="ECO:0000259" key="12">
    <source>
        <dbReference type="PROSITE" id="PS50089"/>
    </source>
</evidence>
<name>A0A060TEW0_BLAAD</name>
<sequence>MKRILAALKDKASVHSVLAQLFHTKPFTLFICNATVIALWFTVKFFQNALFGPLRSSEIESLTARTWYTVVEFGVALIVVRQGGTLGFLLQLLLLLSLKWFHWLSGVRIETPTVSMNSQRSEDQWRSKLLTALALLHITDLLWVKVYFRQIMVDPNILSIILAFEGAILYNSLIIMTANFTLDMIEGTDGSSDQRTLLRRCRTYITTALGLVRLGLYLAFSCTLLTYYCIPLHIFRESYLSLRVSITKVRHLIWRKNASRSIEPYNQICKDDEICIICRETTTSGQLERIIKCGHIMHAACLYDWLAQSSTCPTCREVI</sequence>
<protein>
    <submittedName>
        <fullName evidence="13">ARAD1D11132p</fullName>
    </submittedName>
</protein>
<proteinExistence type="predicted"/>
<dbReference type="PROSITE" id="PS50089">
    <property type="entry name" value="ZF_RING_2"/>
    <property type="match status" value="1"/>
</dbReference>
<keyword evidence="6 10" id="KW-0863">Zinc-finger</keyword>
<dbReference type="InterPro" id="IPR013083">
    <property type="entry name" value="Znf_RING/FYVE/PHD"/>
</dbReference>
<evidence type="ECO:0000256" key="4">
    <source>
        <dbReference type="ARBA" id="ARBA00022692"/>
    </source>
</evidence>
<dbReference type="PhylomeDB" id="A0A060TEW0"/>
<dbReference type="GO" id="GO:0012505">
    <property type="term" value="C:endomembrane system"/>
    <property type="evidence" value="ECO:0007669"/>
    <property type="project" value="TreeGrafter"/>
</dbReference>
<dbReference type="GO" id="GO:0008270">
    <property type="term" value="F:zinc ion binding"/>
    <property type="evidence" value="ECO:0007669"/>
    <property type="project" value="UniProtKB-KW"/>
</dbReference>
<dbReference type="GO" id="GO:0061630">
    <property type="term" value="F:ubiquitin protein ligase activity"/>
    <property type="evidence" value="ECO:0007669"/>
    <property type="project" value="TreeGrafter"/>
</dbReference>
<dbReference type="GO" id="GO:0043161">
    <property type="term" value="P:proteasome-mediated ubiquitin-dependent protein catabolic process"/>
    <property type="evidence" value="ECO:0007669"/>
    <property type="project" value="TreeGrafter"/>
</dbReference>
<evidence type="ECO:0000256" key="3">
    <source>
        <dbReference type="ARBA" id="ARBA00022679"/>
    </source>
</evidence>
<dbReference type="SMART" id="SM00184">
    <property type="entry name" value="RING"/>
    <property type="match status" value="1"/>
</dbReference>
<organism evidence="13">
    <name type="scientific">Blastobotrys adeninivorans</name>
    <name type="common">Yeast</name>
    <name type="synonym">Arxula adeninivorans</name>
    <dbReference type="NCBI Taxonomy" id="409370"/>
    <lineage>
        <taxon>Eukaryota</taxon>
        <taxon>Fungi</taxon>
        <taxon>Dikarya</taxon>
        <taxon>Ascomycota</taxon>
        <taxon>Saccharomycotina</taxon>
        <taxon>Dipodascomycetes</taxon>
        <taxon>Dipodascales</taxon>
        <taxon>Trichomonascaceae</taxon>
        <taxon>Blastobotrys</taxon>
    </lineage>
</organism>
<evidence type="ECO:0000256" key="11">
    <source>
        <dbReference type="SAM" id="Phobius"/>
    </source>
</evidence>
<feature type="transmembrane region" description="Helical" evidence="11">
    <location>
        <begin position="27"/>
        <end position="47"/>
    </location>
</feature>
<dbReference type="GO" id="GO:0036503">
    <property type="term" value="P:ERAD pathway"/>
    <property type="evidence" value="ECO:0007669"/>
    <property type="project" value="TreeGrafter"/>
</dbReference>
<dbReference type="InterPro" id="IPR057992">
    <property type="entry name" value="TPR_SYVN1_N"/>
</dbReference>
<evidence type="ECO:0000256" key="7">
    <source>
        <dbReference type="ARBA" id="ARBA00022833"/>
    </source>
</evidence>
<feature type="transmembrane region" description="Helical" evidence="11">
    <location>
        <begin position="160"/>
        <end position="182"/>
    </location>
</feature>
<evidence type="ECO:0000256" key="2">
    <source>
        <dbReference type="ARBA" id="ARBA00004906"/>
    </source>
</evidence>
<keyword evidence="5" id="KW-0479">Metal-binding</keyword>
<keyword evidence="8 11" id="KW-1133">Transmembrane helix</keyword>
<dbReference type="PANTHER" id="PTHR22763">
    <property type="entry name" value="RING ZINC FINGER PROTEIN"/>
    <property type="match status" value="1"/>
</dbReference>
<reference evidence="13" key="2">
    <citation type="submission" date="2014-06" db="EMBL/GenBank/DDBJ databases">
        <title>The complete genome of Blastobotrys (Arxula) adeninivorans LS3 - a yeast of biotechnological interest.</title>
        <authorList>
            <person name="Kunze G."/>
            <person name="Gaillardin C."/>
            <person name="Czernicka M."/>
            <person name="Durrens P."/>
            <person name="Martin T."/>
            <person name="Boer E."/>
            <person name="Gabaldon T."/>
            <person name="Cruz J."/>
            <person name="Talla E."/>
            <person name="Marck C."/>
            <person name="Goffeau A."/>
            <person name="Barbe V."/>
            <person name="Baret P."/>
            <person name="Baronian K."/>
            <person name="Beier S."/>
            <person name="Bleykasten C."/>
            <person name="Bode R."/>
            <person name="Casaregola S."/>
            <person name="Despons L."/>
            <person name="Fairhead C."/>
            <person name="Giersberg M."/>
            <person name="Gierski P."/>
            <person name="Hahnel U."/>
            <person name="Hartmann A."/>
            <person name="Jankowska D."/>
            <person name="Jubin C."/>
            <person name="Jung P."/>
            <person name="Lafontaine I."/>
            <person name="Leh-Louis V."/>
            <person name="Lemaire M."/>
            <person name="Marcet-Houben M."/>
            <person name="Mascher M."/>
            <person name="Morel G."/>
            <person name="Richard G.-F."/>
            <person name="Riechen J."/>
            <person name="Sacerdot C."/>
            <person name="Sarkar A."/>
            <person name="Savel G."/>
            <person name="Schacherer J."/>
            <person name="Sherman D."/>
            <person name="Straub M.-L."/>
            <person name="Stein N."/>
            <person name="Thierry A."/>
            <person name="Trautwein-Schult A."/>
            <person name="Westhof E."/>
            <person name="Worch S."/>
            <person name="Dujon B."/>
            <person name="Souciet J.-L."/>
            <person name="Wincker P."/>
            <person name="Scholz U."/>
            <person name="Neuveglise N."/>
        </authorList>
    </citation>
    <scope>NUCLEOTIDE SEQUENCE</scope>
    <source>
        <strain evidence="13">LS3</strain>
    </source>
</reference>
<reference evidence="13" key="1">
    <citation type="submission" date="2014-02" db="EMBL/GenBank/DDBJ databases">
        <authorList>
            <person name="Genoscope - CEA"/>
        </authorList>
    </citation>
    <scope>NUCLEOTIDE SEQUENCE</scope>
    <source>
        <strain evidence="13">LS3</strain>
    </source>
</reference>